<feature type="transmembrane region" description="Helical" evidence="5">
    <location>
        <begin position="336"/>
        <end position="353"/>
    </location>
</feature>
<evidence type="ECO:0000256" key="4">
    <source>
        <dbReference type="ARBA" id="ARBA00023136"/>
    </source>
</evidence>
<dbReference type="PROSITE" id="PS50850">
    <property type="entry name" value="MFS"/>
    <property type="match status" value="1"/>
</dbReference>
<organism evidence="7 8">
    <name type="scientific">Lentisphaera profundi</name>
    <dbReference type="NCBI Taxonomy" id="1658616"/>
    <lineage>
        <taxon>Bacteria</taxon>
        <taxon>Pseudomonadati</taxon>
        <taxon>Lentisphaerota</taxon>
        <taxon>Lentisphaeria</taxon>
        <taxon>Lentisphaerales</taxon>
        <taxon>Lentisphaeraceae</taxon>
        <taxon>Lentisphaera</taxon>
    </lineage>
</organism>
<name>A0ABY7VQ72_9BACT</name>
<dbReference type="Proteomes" id="UP001214250">
    <property type="component" value="Chromosome 1"/>
</dbReference>
<feature type="transmembrane region" description="Helical" evidence="5">
    <location>
        <begin position="407"/>
        <end position="426"/>
    </location>
</feature>
<feature type="transmembrane region" description="Helical" evidence="5">
    <location>
        <begin position="204"/>
        <end position="227"/>
    </location>
</feature>
<feature type="domain" description="Major facilitator superfamily (MFS) profile" evidence="6">
    <location>
        <begin position="264"/>
        <end position="493"/>
    </location>
</feature>
<feature type="transmembrane region" description="Helical" evidence="5">
    <location>
        <begin position="132"/>
        <end position="158"/>
    </location>
</feature>
<keyword evidence="8" id="KW-1185">Reference proteome</keyword>
<dbReference type="Pfam" id="PF13347">
    <property type="entry name" value="MFS_2"/>
    <property type="match status" value="1"/>
</dbReference>
<feature type="transmembrane region" description="Helical" evidence="5">
    <location>
        <begin position="446"/>
        <end position="468"/>
    </location>
</feature>
<feature type="transmembrane region" description="Helical" evidence="5">
    <location>
        <begin position="365"/>
        <end position="386"/>
    </location>
</feature>
<dbReference type="Gene3D" id="1.20.1250.20">
    <property type="entry name" value="MFS general substrate transporter like domains"/>
    <property type="match status" value="2"/>
</dbReference>
<dbReference type="InterPro" id="IPR039672">
    <property type="entry name" value="MFS_2"/>
</dbReference>
<dbReference type="PANTHER" id="PTHR11328">
    <property type="entry name" value="MAJOR FACILITATOR SUPERFAMILY DOMAIN-CONTAINING PROTEIN"/>
    <property type="match status" value="1"/>
</dbReference>
<feature type="transmembrane region" description="Helical" evidence="5">
    <location>
        <begin position="104"/>
        <end position="120"/>
    </location>
</feature>
<dbReference type="InterPro" id="IPR020846">
    <property type="entry name" value="MFS_dom"/>
</dbReference>
<gene>
    <name evidence="7" type="ORF">PQO03_06650</name>
</gene>
<proteinExistence type="inferred from homology"/>
<evidence type="ECO:0000259" key="6">
    <source>
        <dbReference type="PROSITE" id="PS50850"/>
    </source>
</evidence>
<dbReference type="EMBL" id="CP117811">
    <property type="protein sequence ID" value="WDE95395.1"/>
    <property type="molecule type" value="Genomic_DNA"/>
</dbReference>
<feature type="transmembrane region" description="Helical" evidence="5">
    <location>
        <begin position="170"/>
        <end position="192"/>
    </location>
</feature>
<keyword evidence="3 5" id="KW-1133">Transmembrane helix</keyword>
<evidence type="ECO:0000256" key="5">
    <source>
        <dbReference type="SAM" id="Phobius"/>
    </source>
</evidence>
<protein>
    <submittedName>
        <fullName evidence="7">MFS transporter</fullName>
    </submittedName>
</protein>
<feature type="transmembrane region" description="Helical" evidence="5">
    <location>
        <begin position="265"/>
        <end position="290"/>
    </location>
</feature>
<keyword evidence="2 5" id="KW-0812">Transmembrane</keyword>
<reference evidence="7 8" key="1">
    <citation type="submission" date="2023-02" db="EMBL/GenBank/DDBJ databases">
        <title>Genome sequence of Lentisphaera profundi SAORIC-696.</title>
        <authorList>
            <person name="Kim e."/>
            <person name="Cho J.-C."/>
            <person name="Choi A."/>
            <person name="Kang I."/>
        </authorList>
    </citation>
    <scope>NUCLEOTIDE SEQUENCE [LARGE SCALE GENOMIC DNA]</scope>
    <source>
        <strain evidence="7 8">SAORIC-696</strain>
    </source>
</reference>
<feature type="transmembrane region" description="Helical" evidence="5">
    <location>
        <begin position="41"/>
        <end position="62"/>
    </location>
</feature>
<evidence type="ECO:0000256" key="2">
    <source>
        <dbReference type="ARBA" id="ARBA00022692"/>
    </source>
</evidence>
<dbReference type="InterPro" id="IPR036259">
    <property type="entry name" value="MFS_trans_sf"/>
</dbReference>
<evidence type="ECO:0000313" key="8">
    <source>
        <dbReference type="Proteomes" id="UP001214250"/>
    </source>
</evidence>
<comment type="similarity">
    <text evidence="1">Belongs to the sodium:galactoside symporter (TC 2.A.2) family.</text>
</comment>
<accession>A0ABY7VQ72</accession>
<dbReference type="PANTHER" id="PTHR11328:SF24">
    <property type="entry name" value="MAJOR FACILITATOR SUPERFAMILY (MFS) PROFILE DOMAIN-CONTAINING PROTEIN"/>
    <property type="match status" value="1"/>
</dbReference>
<sequence>MEVVSEKSESGIDEVLESVHYNTKDEDRISFANKCAYSSGIIVNNLLGTAIGAMMIVFNLGLGMDPFKAGLLAALPRLCDAFTDPLMGYISDNFSSKWGRRRPFIFFGSIATGLLFMLLWRLPVDQGLDYVWWYFLIGSVIFYGAYTIFATPLVALGYEMTPDYHERTRLMGFTSVAGNLVYFATPWFFSFMKNDQWFDTMADAAFVLGLIIGGITIVLGLIPAIFLKERKVEFIEPCSKEKTSLLKVLSGFFKGFISTLKFRPFLLLCMAAFLIFNSFMLIMSFQTYIATYYLFAGDMKQGAYYMGMIGVITTVSTYIVILFATWMATKVGKRKAFFICMSCSVVGYILRWFCYSKNMPWLMFLPAPLVAFGMGSLFTLINSMVADVCDLDELQSYERREGMFGSIFWWVIKLGLALALALSGMLLNISGFDVELGANQSDRALFLLRIFDVAIPLVATIIAIWAIWSYKITEQKAHDIRAQLEKRRALKAS</sequence>
<evidence type="ECO:0000313" key="7">
    <source>
        <dbReference type="EMBL" id="WDE95395.1"/>
    </source>
</evidence>
<keyword evidence="4 5" id="KW-0472">Membrane</keyword>
<dbReference type="SUPFAM" id="SSF103473">
    <property type="entry name" value="MFS general substrate transporter"/>
    <property type="match status" value="1"/>
</dbReference>
<feature type="transmembrane region" description="Helical" evidence="5">
    <location>
        <begin position="302"/>
        <end position="324"/>
    </location>
</feature>
<evidence type="ECO:0000256" key="3">
    <source>
        <dbReference type="ARBA" id="ARBA00022989"/>
    </source>
</evidence>
<dbReference type="RefSeq" id="WP_274148914.1">
    <property type="nucleotide sequence ID" value="NZ_CP117811.1"/>
</dbReference>
<evidence type="ECO:0000256" key="1">
    <source>
        <dbReference type="ARBA" id="ARBA00009617"/>
    </source>
</evidence>